<evidence type="ECO:0000313" key="2">
    <source>
        <dbReference type="Proteomes" id="UP000081671"/>
    </source>
</evidence>
<sequence length="90" mass="10553">MKLWTLLFAMFIYGIGMRLPVLGGFSISIPDELKETEQCWVQPPIRLCDYRCTIEQLCFSPNATCCWTYCGKICLDNEEPFKTMMTEIYY</sequence>
<organism evidence="2 3">
    <name type="scientific">Dipodomys ordii</name>
    <name type="common">Ord's kangaroo rat</name>
    <dbReference type="NCBI Taxonomy" id="10020"/>
    <lineage>
        <taxon>Eukaryota</taxon>
        <taxon>Metazoa</taxon>
        <taxon>Chordata</taxon>
        <taxon>Craniata</taxon>
        <taxon>Vertebrata</taxon>
        <taxon>Euteleostomi</taxon>
        <taxon>Mammalia</taxon>
        <taxon>Eutheria</taxon>
        <taxon>Euarchontoglires</taxon>
        <taxon>Glires</taxon>
        <taxon>Rodentia</taxon>
        <taxon>Castorimorpha</taxon>
        <taxon>Heteromyidae</taxon>
        <taxon>Dipodomyinae</taxon>
        <taxon>Dipodomys</taxon>
    </lineage>
</organism>
<gene>
    <name evidence="3" type="primary">Wfdc9</name>
</gene>
<accession>A0A1S3EQI4</accession>
<protein>
    <submittedName>
        <fullName evidence="3">Protein WFDC9</fullName>
    </submittedName>
</protein>
<reference evidence="3" key="1">
    <citation type="submission" date="2025-08" db="UniProtKB">
        <authorList>
            <consortium name="RefSeq"/>
        </authorList>
    </citation>
    <scope>IDENTIFICATION</scope>
    <source>
        <tissue evidence="3">Kidney</tissue>
    </source>
</reference>
<dbReference type="STRING" id="10020.ENSDORP00000019035"/>
<keyword evidence="1" id="KW-0732">Signal</keyword>
<dbReference type="AlphaFoldDB" id="A0A1S3EQI4"/>
<dbReference type="InParanoid" id="A0A1S3EQI4"/>
<evidence type="ECO:0000256" key="1">
    <source>
        <dbReference type="SAM" id="SignalP"/>
    </source>
</evidence>
<evidence type="ECO:0000313" key="3">
    <source>
        <dbReference type="RefSeq" id="XP_012866179.1"/>
    </source>
</evidence>
<keyword evidence="2" id="KW-1185">Reference proteome</keyword>
<dbReference type="OrthoDB" id="9699870at2759"/>
<dbReference type="GeneID" id="105981533"/>
<dbReference type="RefSeq" id="XP_012866179.1">
    <property type="nucleotide sequence ID" value="XM_013010725.1"/>
</dbReference>
<dbReference type="KEGG" id="dord:105981533"/>
<name>A0A1S3EQI4_DIPOR</name>
<proteinExistence type="predicted"/>
<feature type="chain" id="PRO_5010363322" evidence="1">
    <location>
        <begin position="17"/>
        <end position="90"/>
    </location>
</feature>
<feature type="signal peptide" evidence="1">
    <location>
        <begin position="1"/>
        <end position="16"/>
    </location>
</feature>
<dbReference type="Proteomes" id="UP000081671">
    <property type="component" value="Unplaced"/>
</dbReference>
<dbReference type="CTD" id="259240"/>